<dbReference type="InterPro" id="IPR046848">
    <property type="entry name" value="E_motif"/>
</dbReference>
<organism evidence="3 4">
    <name type="scientific">Mikania micrantha</name>
    <name type="common">bitter vine</name>
    <dbReference type="NCBI Taxonomy" id="192012"/>
    <lineage>
        <taxon>Eukaryota</taxon>
        <taxon>Viridiplantae</taxon>
        <taxon>Streptophyta</taxon>
        <taxon>Embryophyta</taxon>
        <taxon>Tracheophyta</taxon>
        <taxon>Spermatophyta</taxon>
        <taxon>Magnoliopsida</taxon>
        <taxon>eudicotyledons</taxon>
        <taxon>Gunneridae</taxon>
        <taxon>Pentapetalae</taxon>
        <taxon>asterids</taxon>
        <taxon>campanulids</taxon>
        <taxon>Asterales</taxon>
        <taxon>Asteraceae</taxon>
        <taxon>Asteroideae</taxon>
        <taxon>Heliantheae alliance</taxon>
        <taxon>Eupatorieae</taxon>
        <taxon>Mikania</taxon>
    </lineage>
</organism>
<evidence type="ECO:0008006" key="5">
    <source>
        <dbReference type="Google" id="ProtNLM"/>
    </source>
</evidence>
<dbReference type="Pfam" id="PF13041">
    <property type="entry name" value="PPR_2"/>
    <property type="match status" value="3"/>
</dbReference>
<dbReference type="Pfam" id="PF20431">
    <property type="entry name" value="E_motif"/>
    <property type="match status" value="1"/>
</dbReference>
<dbReference type="OrthoDB" id="185373at2759"/>
<sequence length="642" mass="72884">MPMNFGCKLSDLIATSYRYHFSHHLRNDFSLMHFLSCQFTAAATDVKSPTINFAELQGTFYGHKGSLSNENVIDHLKICSNLRHLESIYACIVKNSYNQDCFMINQFVSACYAFYRIDYAIQAFSQMDDPNVFVYNAVIRACVCCSSPIQALGFYLQMLSAQIAPTSYTFSSVIKGCALVAQSRIGEAINGHIWKFGFKSHVYIQTALIDFYSSVGKISNSRQVFDEMMERDVFAWTSMISVHARAGDLVSAKKLFDEMPERNFASWNSLIDGYARIKDVESAEVLFRKMPKKDLISWTTMINCYSQNKLYLKALATLDDMTAQSIIPDEITMATVISACAHLGALDIGKKIHFYLKKHCFNFDVYIGSSLIDMYAKCGSLDQSLVVFYKLPEKNIFCWNSVIEGLAAHGYANEALRMFTRMVKDGIKPNRVSFISVLSACTHAGMVNEGQSWFLSMIHDFRIPPEIEHYGCMVDLLCKAGLLEDALQVIKEMRMEPNAVIWGALLGGCKLHKNLEIAMIAVDKLMILEPDNSGYYTLLVNMFAEANRWSEVARMRATMKDLRVEKKIPGSSWIEINGKIHRFSASDKYHESCKEIYLLLDRLSEWLRTRVDGYAIGLLEYSRLFVPTKKDMLHSDTTCKDP</sequence>
<dbReference type="GO" id="GO:0003723">
    <property type="term" value="F:RNA binding"/>
    <property type="evidence" value="ECO:0007669"/>
    <property type="project" value="InterPro"/>
</dbReference>
<proteinExistence type="predicted"/>
<evidence type="ECO:0000256" key="2">
    <source>
        <dbReference type="PROSITE-ProRule" id="PRU00708"/>
    </source>
</evidence>
<accession>A0A5N6Q1N0</accession>
<dbReference type="InterPro" id="IPR011990">
    <property type="entry name" value="TPR-like_helical_dom_sf"/>
</dbReference>
<dbReference type="NCBIfam" id="TIGR00756">
    <property type="entry name" value="PPR"/>
    <property type="match status" value="5"/>
</dbReference>
<protein>
    <recommendedName>
        <fullName evidence="5">Pentatricopeptide repeat-containing protein</fullName>
    </recommendedName>
</protein>
<dbReference type="PROSITE" id="PS51375">
    <property type="entry name" value="PPR"/>
    <property type="match status" value="5"/>
</dbReference>
<evidence type="ECO:0000256" key="1">
    <source>
        <dbReference type="ARBA" id="ARBA00022737"/>
    </source>
</evidence>
<dbReference type="InterPro" id="IPR046960">
    <property type="entry name" value="PPR_At4g14850-like_plant"/>
</dbReference>
<feature type="repeat" description="PPR" evidence="2">
    <location>
        <begin position="294"/>
        <end position="328"/>
    </location>
</feature>
<dbReference type="Gene3D" id="1.25.40.10">
    <property type="entry name" value="Tetratricopeptide repeat domain"/>
    <property type="match status" value="4"/>
</dbReference>
<dbReference type="Proteomes" id="UP000326396">
    <property type="component" value="Linkage Group LG1"/>
</dbReference>
<evidence type="ECO:0000313" key="4">
    <source>
        <dbReference type="Proteomes" id="UP000326396"/>
    </source>
</evidence>
<evidence type="ECO:0000313" key="3">
    <source>
        <dbReference type="EMBL" id="KAD7478017.1"/>
    </source>
</evidence>
<keyword evidence="4" id="KW-1185">Reference proteome</keyword>
<comment type="caution">
    <text evidence="3">The sequence shown here is derived from an EMBL/GenBank/DDBJ whole genome shotgun (WGS) entry which is preliminary data.</text>
</comment>
<dbReference type="Pfam" id="PF12854">
    <property type="entry name" value="PPR_1"/>
    <property type="match status" value="1"/>
</dbReference>
<dbReference type="FunFam" id="1.25.40.10:FF:000184">
    <property type="entry name" value="Pentatricopeptide repeat-containing protein, chloroplastic"/>
    <property type="match status" value="1"/>
</dbReference>
<dbReference type="FunFam" id="1.25.40.10:FF:000934">
    <property type="entry name" value="Pentatricopeptide repeat-containing protein"/>
    <property type="match status" value="1"/>
</dbReference>
<dbReference type="PANTHER" id="PTHR47926">
    <property type="entry name" value="PENTATRICOPEPTIDE REPEAT-CONTAINING PROTEIN"/>
    <property type="match status" value="1"/>
</dbReference>
<feature type="repeat" description="PPR" evidence="2">
    <location>
        <begin position="131"/>
        <end position="165"/>
    </location>
</feature>
<feature type="repeat" description="PPR" evidence="2">
    <location>
        <begin position="395"/>
        <end position="429"/>
    </location>
</feature>
<feature type="repeat" description="PPR" evidence="2">
    <location>
        <begin position="466"/>
        <end position="496"/>
    </location>
</feature>
<dbReference type="PANTHER" id="PTHR47926:SF376">
    <property type="entry name" value="TETRATRICOPEPTIDE-LIKE HELICAL DOMAIN SUPERFAMILY"/>
    <property type="match status" value="1"/>
</dbReference>
<dbReference type="InterPro" id="IPR002885">
    <property type="entry name" value="PPR_rpt"/>
</dbReference>
<dbReference type="AlphaFoldDB" id="A0A5N6Q1N0"/>
<dbReference type="Pfam" id="PF01535">
    <property type="entry name" value="PPR"/>
    <property type="match status" value="2"/>
</dbReference>
<feature type="repeat" description="PPR" evidence="2">
    <location>
        <begin position="232"/>
        <end position="266"/>
    </location>
</feature>
<dbReference type="EMBL" id="SZYD01000001">
    <property type="protein sequence ID" value="KAD7478017.1"/>
    <property type="molecule type" value="Genomic_DNA"/>
</dbReference>
<reference evidence="3 4" key="1">
    <citation type="submission" date="2019-05" db="EMBL/GenBank/DDBJ databases">
        <title>Mikania micrantha, genome provides insights into the molecular mechanism of rapid growth.</title>
        <authorList>
            <person name="Liu B."/>
        </authorList>
    </citation>
    <scope>NUCLEOTIDE SEQUENCE [LARGE SCALE GENOMIC DNA]</scope>
    <source>
        <strain evidence="3">NLD-2019</strain>
        <tissue evidence="3">Leaf</tissue>
    </source>
</reference>
<keyword evidence="1" id="KW-0677">Repeat</keyword>
<dbReference type="GO" id="GO:0009451">
    <property type="term" value="P:RNA modification"/>
    <property type="evidence" value="ECO:0007669"/>
    <property type="project" value="InterPro"/>
</dbReference>
<name>A0A5N6Q1N0_9ASTR</name>
<gene>
    <name evidence="3" type="ORF">E3N88_01153</name>
</gene>